<organism evidence="3 4">
    <name type="scientific">Desulfoluna butyratoxydans</name>
    <dbReference type="NCBI Taxonomy" id="231438"/>
    <lineage>
        <taxon>Bacteria</taxon>
        <taxon>Pseudomonadati</taxon>
        <taxon>Thermodesulfobacteriota</taxon>
        <taxon>Desulfobacteria</taxon>
        <taxon>Desulfobacterales</taxon>
        <taxon>Desulfolunaceae</taxon>
        <taxon>Desulfoluna</taxon>
    </lineage>
</organism>
<evidence type="ECO:0000259" key="1">
    <source>
        <dbReference type="Pfam" id="PF01869"/>
    </source>
</evidence>
<dbReference type="CDD" id="cd24034">
    <property type="entry name" value="ASKHA_NBD_O66634-like_rpt1"/>
    <property type="match status" value="1"/>
</dbReference>
<evidence type="ECO:0000313" key="4">
    <source>
        <dbReference type="Proteomes" id="UP000507962"/>
    </source>
</evidence>
<dbReference type="InterPro" id="IPR051805">
    <property type="entry name" value="Dehydratase_Activator_Redct"/>
</dbReference>
<dbReference type="CDD" id="cd24035">
    <property type="entry name" value="ASKHA_NBD_O66634-like_rpt2"/>
    <property type="match status" value="1"/>
</dbReference>
<dbReference type="Proteomes" id="UP000507962">
    <property type="component" value="Unassembled WGS sequence"/>
</dbReference>
<sequence>MKHYAVGFDIGTDSVHSVVLTPRLEVEYAPEALMHFGNPADALKEIFDEIISRYGQENIATTAFTGSGGEYFAQALKVPFFYDTLTIPAGVGLIAPWADHIFHIGAKDPYYFKRETIQEANGSRAFVPDHATGTKCGGGSGILMAKQCRRFFEGEVPVSLGDDRKTNRALLQQQLETIFGKAEGALGAATRDIDVGGRCGVVIQSDMIHLQNRGEEIPNILKGLCDRIVKNYRSDVLKTRAFGESERAVVTGGIFGNHHLVALLARTLNLSIEVPELFRSAGAIGAVICAGHVPATFRSEALTALSQAEKSTIKTAPALSTALDKVRIYDEPVRTTKIRDLSVFDTDGPAHREVILGMDGGSTTTKAIVADASTLAIVAEICLNTNGRPLQAAKEIFRQIRGTLGNDLTIRAVAYTGSSGAFYHKLFTDTGKNPDLASMDIVKDEITCHAYGVKHFNDKVDTIFELGGQDAKFTLFNTDGTVKKSRMNLSCMAGTGQTMQNMVEMIGLDIGTSFHEYALRAERTPIVDDTCGVFTEAGIARLVALGFPKEEVAAAIAYGFMGGYVNKFIGNEPFGEFASAQGGPFKGKACLAALSLHTDMEVHAFPHRQLFGALGAAIAAHQALETCRKKGIPADCKFRGLGLADTEFTTSEALCSRLVPDSCSLKDCKLQVYTVGHDRVLSGGACPKGNTDSGSAKAPDYVAKYKKIMNRHLQRFTTPLDAPSDTERVLIPRSLTFLNEKGIFYAALYHSLGFEVALSPESDDRITNLGIHYSHSETCFPVKLAHGHAAFLKEHVRQGKDKILLVNAIGALWEKNRFCPYVAGDGFLAKDAVGIANGDVLLPVLHFDDPAHPLEKAVWEDLSRVFGTRFTLGRVFEAVESARKAEAECLFDIYSRGEKIIAGLTAKGENIFMGIGRGYTLLDNKAGSRIHELFASHGLHFVPAFFTRPPEFDINDIAENMYWVQGKTIIRYTLETALGPNLYPVRATNFNCGTDSILLYHEEAIMNKAGKPHLILQTDGHSSNAQFGTRTLANNEVVKTHRPKPVRLGDFRRNIRPVVLKNKRIGIPYMGDNSHVLAATFRSMGFTAEVMPTQTGRAQEIARKMVGTNTCMPFAYQVGDCLAWLYSLMDQGINPNTEAVVFQPMAQGPCRFGQYHVILKQLFRENGLGNVDILSPDAEKDYTNVPVSDWEILKQAAGLFKGTSCLDILGNALLRTRPYEKEAGSTQALYDSLTDELYAMVFRRAGSKAFVAFMARAQEGFQDLIDPGIPRKPVVVINGEIFVRLHRNANQESILLLEKYGLEVMLSPLGQWMGYTNKTAIQEFKKAYNWKRLVLSMIKKSYMQSRGKKLTAPFRDFLKGRESHDSEHLLSQIQKDLVYDRHIQGESPISIGEAYLFTKGEMPRISGIYHVGPFGCMQETAATSQIQSITQRHRMHAGSPSDRIVPFMDAVFGDSELPNLEAEIAAFAQKCYLKQEMQGNQGIGDRG</sequence>
<feature type="domain" description="ATPase BadF/BadG/BcrA/BcrD type" evidence="1">
    <location>
        <begin position="356"/>
        <end position="620"/>
    </location>
</feature>
<protein>
    <submittedName>
        <fullName evidence="3">Atpase badf/badg/bcra/bcrd type</fullName>
    </submittedName>
</protein>
<dbReference type="InterPro" id="IPR002731">
    <property type="entry name" value="ATPase_BadF"/>
</dbReference>
<dbReference type="InterPro" id="IPR018709">
    <property type="entry name" value="CoA_activase_DUF2229"/>
</dbReference>
<dbReference type="InterPro" id="IPR043129">
    <property type="entry name" value="ATPase_NBD"/>
</dbReference>
<dbReference type="RefSeq" id="WP_180136970.1">
    <property type="nucleotide sequence ID" value="NZ_CAADHO010000001.1"/>
</dbReference>
<reference evidence="3 4" key="1">
    <citation type="submission" date="2019-03" db="EMBL/GenBank/DDBJ databases">
        <authorList>
            <person name="Nijsse B."/>
        </authorList>
    </citation>
    <scope>NUCLEOTIDE SEQUENCE [LARGE SCALE GENOMIC DNA]</scope>
    <source>
        <strain evidence="3">Desulfoluna butyratoxydans MSL71</strain>
    </source>
</reference>
<keyword evidence="4" id="KW-1185">Reference proteome</keyword>
<feature type="domain" description="DUF2229" evidence="2">
    <location>
        <begin position="729"/>
        <end position="943"/>
    </location>
</feature>
<evidence type="ECO:0000313" key="3">
    <source>
        <dbReference type="EMBL" id="VFQ42755.1"/>
    </source>
</evidence>
<dbReference type="SUPFAM" id="SSF53067">
    <property type="entry name" value="Actin-like ATPase domain"/>
    <property type="match status" value="2"/>
</dbReference>
<gene>
    <name evidence="3" type="ORF">MSL71_3760</name>
</gene>
<dbReference type="PANTHER" id="PTHR32329:SF2">
    <property type="entry name" value="BIFUNCTIONAL PROTEIN [INCLUDES 2-HYDROXYACYL-COA DEHYDRATASE (N-TER) AND ITS ACTIVATOR DOMAIN (C_TERM)"/>
    <property type="match status" value="1"/>
</dbReference>
<dbReference type="Pfam" id="PF01869">
    <property type="entry name" value="BcrAD_BadFG"/>
    <property type="match status" value="1"/>
</dbReference>
<dbReference type="EMBL" id="CAADHO010000001">
    <property type="protein sequence ID" value="VFQ42755.1"/>
    <property type="molecule type" value="Genomic_DNA"/>
</dbReference>
<evidence type="ECO:0000259" key="2">
    <source>
        <dbReference type="Pfam" id="PF09989"/>
    </source>
</evidence>
<proteinExistence type="predicted"/>
<dbReference type="Pfam" id="PF09989">
    <property type="entry name" value="DUF2229"/>
    <property type="match status" value="1"/>
</dbReference>
<name>A0A4U8YGZ7_9BACT</name>
<dbReference type="Gene3D" id="3.30.420.40">
    <property type="match status" value="4"/>
</dbReference>
<accession>A0A4U8YGZ7</accession>
<dbReference type="PANTHER" id="PTHR32329">
    <property type="entry name" value="BIFUNCTIONAL PROTEIN [INCLUDES 2-HYDROXYACYL-COA DEHYDRATASE (N-TER) AND ITS ACTIVATOR DOMAIN (C_TERM)-RELATED"/>
    <property type="match status" value="1"/>
</dbReference>